<dbReference type="PANTHER" id="PTHR43735:SF3">
    <property type="entry name" value="FERROPTOSIS SUPPRESSOR PROTEIN 1"/>
    <property type="match status" value="1"/>
</dbReference>
<feature type="domain" description="FAD/NAD(P)-binding" evidence="5">
    <location>
        <begin position="9"/>
        <end position="287"/>
    </location>
</feature>
<dbReference type="GO" id="GO:0005737">
    <property type="term" value="C:cytoplasm"/>
    <property type="evidence" value="ECO:0007669"/>
    <property type="project" value="TreeGrafter"/>
</dbReference>
<dbReference type="Gene3D" id="3.50.50.100">
    <property type="match status" value="1"/>
</dbReference>
<dbReference type="AlphaFoldDB" id="W4KF25"/>
<evidence type="ECO:0000313" key="7">
    <source>
        <dbReference type="Proteomes" id="UP000030671"/>
    </source>
</evidence>
<dbReference type="eggNOG" id="KOG2495">
    <property type="taxonomic scope" value="Eukaryota"/>
</dbReference>
<protein>
    <recommendedName>
        <fullName evidence="5">FAD/NAD(P)-binding domain-containing protein</fullName>
    </recommendedName>
</protein>
<dbReference type="KEGG" id="hir:HETIRDRAFT_47094"/>
<dbReference type="OrthoDB" id="202203at2759"/>
<keyword evidence="4" id="KW-0560">Oxidoreductase</keyword>
<evidence type="ECO:0000256" key="2">
    <source>
        <dbReference type="ARBA" id="ARBA00022630"/>
    </source>
</evidence>
<dbReference type="PRINTS" id="PR00368">
    <property type="entry name" value="FADPNR"/>
</dbReference>
<dbReference type="Proteomes" id="UP000030671">
    <property type="component" value="Unassembled WGS sequence"/>
</dbReference>
<keyword evidence="2" id="KW-0285">Flavoprotein</keyword>
<dbReference type="EMBL" id="KI925456">
    <property type="protein sequence ID" value="ETW83666.1"/>
    <property type="molecule type" value="Genomic_DNA"/>
</dbReference>
<evidence type="ECO:0000313" key="6">
    <source>
        <dbReference type="EMBL" id="ETW83666.1"/>
    </source>
</evidence>
<reference evidence="6 7" key="1">
    <citation type="journal article" date="2012" name="New Phytol.">
        <title>Insight into trade-off between wood decay and parasitism from the genome of a fungal forest pathogen.</title>
        <authorList>
            <person name="Olson A."/>
            <person name="Aerts A."/>
            <person name="Asiegbu F."/>
            <person name="Belbahri L."/>
            <person name="Bouzid O."/>
            <person name="Broberg A."/>
            <person name="Canback B."/>
            <person name="Coutinho P.M."/>
            <person name="Cullen D."/>
            <person name="Dalman K."/>
            <person name="Deflorio G."/>
            <person name="van Diepen L.T."/>
            <person name="Dunand C."/>
            <person name="Duplessis S."/>
            <person name="Durling M."/>
            <person name="Gonthier P."/>
            <person name="Grimwood J."/>
            <person name="Fossdal C.G."/>
            <person name="Hansson D."/>
            <person name="Henrissat B."/>
            <person name="Hietala A."/>
            <person name="Himmelstrand K."/>
            <person name="Hoffmeister D."/>
            <person name="Hogberg N."/>
            <person name="James T.Y."/>
            <person name="Karlsson M."/>
            <person name="Kohler A."/>
            <person name="Kues U."/>
            <person name="Lee Y.H."/>
            <person name="Lin Y.C."/>
            <person name="Lind M."/>
            <person name="Lindquist E."/>
            <person name="Lombard V."/>
            <person name="Lucas S."/>
            <person name="Lunden K."/>
            <person name="Morin E."/>
            <person name="Murat C."/>
            <person name="Park J."/>
            <person name="Raffaello T."/>
            <person name="Rouze P."/>
            <person name="Salamov A."/>
            <person name="Schmutz J."/>
            <person name="Solheim H."/>
            <person name="Stahlberg J."/>
            <person name="Velez H."/>
            <person name="de Vries R.P."/>
            <person name="Wiebenga A."/>
            <person name="Woodward S."/>
            <person name="Yakovlev I."/>
            <person name="Garbelotto M."/>
            <person name="Martin F."/>
            <person name="Grigoriev I.V."/>
            <person name="Stenlid J."/>
        </authorList>
    </citation>
    <scope>NUCLEOTIDE SEQUENCE [LARGE SCALE GENOMIC DNA]</scope>
    <source>
        <strain evidence="6 7">TC 32-1</strain>
    </source>
</reference>
<dbReference type="PRINTS" id="PR00469">
    <property type="entry name" value="PNDRDTASEII"/>
</dbReference>
<dbReference type="RefSeq" id="XP_009543200.1">
    <property type="nucleotide sequence ID" value="XM_009544905.1"/>
</dbReference>
<gene>
    <name evidence="6" type="ORF">HETIRDRAFT_47094</name>
</gene>
<dbReference type="InterPro" id="IPR036188">
    <property type="entry name" value="FAD/NAD-bd_sf"/>
</dbReference>
<dbReference type="PANTHER" id="PTHR43735">
    <property type="entry name" value="APOPTOSIS-INDUCING FACTOR 1"/>
    <property type="match status" value="1"/>
</dbReference>
<dbReference type="GO" id="GO:0004174">
    <property type="term" value="F:electron-transferring-flavoprotein dehydrogenase activity"/>
    <property type="evidence" value="ECO:0007669"/>
    <property type="project" value="TreeGrafter"/>
</dbReference>
<dbReference type="STRING" id="747525.W4KF25"/>
<evidence type="ECO:0000256" key="3">
    <source>
        <dbReference type="ARBA" id="ARBA00022827"/>
    </source>
</evidence>
<dbReference type="SUPFAM" id="SSF51905">
    <property type="entry name" value="FAD/NAD(P)-binding domain"/>
    <property type="match status" value="1"/>
</dbReference>
<dbReference type="HOGENOM" id="CLU_019845_2_0_1"/>
<name>W4KF25_HETIT</name>
<dbReference type="GO" id="GO:0050660">
    <property type="term" value="F:flavin adenine dinucleotide binding"/>
    <property type="evidence" value="ECO:0007669"/>
    <property type="project" value="TreeGrafter"/>
</dbReference>
<proteinExistence type="inferred from homology"/>
<comment type="similarity">
    <text evidence="1">Belongs to the FAD-dependent oxidoreductase family.</text>
</comment>
<dbReference type="InParanoid" id="W4KF25"/>
<sequence length="381" mass="41364">MGANNSKRSVVVVGGGGAGSNIAGYLSTKLDPAQHSLMLINARPFHVFLPATVRMTVTTDGKLEEQILIPFDRVMSKGIGEFKVGRVVGIEKDERGGGSVLLEGGENVWYDVLVLAPGTMYEGPIEYPDTMEATLRQIEAWRKKVLHANTIVLSGGGPVNIELSGEIKYYYPEKKVTIVQSGYLPLNRIYPDYFRERVAEAITSRGVEFIFNDYLDQDAAQDGFVTTRKGQKIPADLVMSSHGGRPNTDFIKTLGPDAVTSRGLVPVTPSLELCGHPGIFCAGDVLDNSERNTLGKYEGHANVIVANVLKWLKGEPSDSKYEGTLEAIGITMGKTGGVTYLGDGTVEGDEFTRKYQAEKLLVPYGRGKMGYGQTDLTDTTE</sequence>
<accession>W4KF25</accession>
<evidence type="ECO:0000256" key="4">
    <source>
        <dbReference type="ARBA" id="ARBA00023002"/>
    </source>
</evidence>
<keyword evidence="3" id="KW-0274">FAD</keyword>
<evidence type="ECO:0000256" key="1">
    <source>
        <dbReference type="ARBA" id="ARBA00006442"/>
    </source>
</evidence>
<organism evidence="6 7">
    <name type="scientific">Heterobasidion irregulare (strain TC 32-1)</name>
    <dbReference type="NCBI Taxonomy" id="747525"/>
    <lineage>
        <taxon>Eukaryota</taxon>
        <taxon>Fungi</taxon>
        <taxon>Dikarya</taxon>
        <taxon>Basidiomycota</taxon>
        <taxon>Agaricomycotina</taxon>
        <taxon>Agaricomycetes</taxon>
        <taxon>Russulales</taxon>
        <taxon>Bondarzewiaceae</taxon>
        <taxon>Heterobasidion</taxon>
        <taxon>Heterobasidion annosum species complex</taxon>
    </lineage>
</organism>
<keyword evidence="7" id="KW-1185">Reference proteome</keyword>
<evidence type="ECO:0000259" key="5">
    <source>
        <dbReference type="Pfam" id="PF07992"/>
    </source>
</evidence>
<dbReference type="GeneID" id="20677369"/>
<dbReference type="InterPro" id="IPR023753">
    <property type="entry name" value="FAD/NAD-binding_dom"/>
</dbReference>
<dbReference type="Pfam" id="PF07992">
    <property type="entry name" value="Pyr_redox_2"/>
    <property type="match status" value="1"/>
</dbReference>